<dbReference type="AlphaFoldDB" id="A0A4S4FWY8"/>
<dbReference type="PRINTS" id="PR00111">
    <property type="entry name" value="ABHYDROLASE"/>
</dbReference>
<organism evidence="3 4">
    <name type="scientific">Orlajensenia flava</name>
    <dbReference type="NCBI Taxonomy" id="2565934"/>
    <lineage>
        <taxon>Bacteria</taxon>
        <taxon>Bacillati</taxon>
        <taxon>Actinomycetota</taxon>
        <taxon>Actinomycetes</taxon>
        <taxon>Micrococcales</taxon>
        <taxon>Microbacteriaceae</taxon>
        <taxon>Orlajensenia</taxon>
    </lineage>
</organism>
<dbReference type="GO" id="GO:0016020">
    <property type="term" value="C:membrane"/>
    <property type="evidence" value="ECO:0007669"/>
    <property type="project" value="TreeGrafter"/>
</dbReference>
<dbReference type="PANTHER" id="PTHR43798">
    <property type="entry name" value="MONOACYLGLYCEROL LIPASE"/>
    <property type="match status" value="1"/>
</dbReference>
<dbReference type="InterPro" id="IPR050266">
    <property type="entry name" value="AB_hydrolase_sf"/>
</dbReference>
<dbReference type="PANTHER" id="PTHR43798:SF33">
    <property type="entry name" value="HYDROLASE, PUTATIVE (AFU_ORTHOLOGUE AFUA_2G14860)-RELATED"/>
    <property type="match status" value="1"/>
</dbReference>
<accession>A0A4S4FWY8</accession>
<feature type="region of interest" description="Disordered" evidence="1">
    <location>
        <begin position="1"/>
        <end position="44"/>
    </location>
</feature>
<reference evidence="3 4" key="1">
    <citation type="submission" date="2019-04" db="EMBL/GenBank/DDBJ databases">
        <authorList>
            <person name="Jiang L."/>
        </authorList>
    </citation>
    <scope>NUCLEOTIDE SEQUENCE [LARGE SCALE GENOMIC DNA]</scope>
    <source>
        <strain evidence="3 4">YIM 131861</strain>
    </source>
</reference>
<feature type="domain" description="AB hydrolase-1" evidence="2">
    <location>
        <begin position="79"/>
        <end position="288"/>
    </location>
</feature>
<evidence type="ECO:0000259" key="2">
    <source>
        <dbReference type="Pfam" id="PF12697"/>
    </source>
</evidence>
<dbReference type="OrthoDB" id="9769541at2"/>
<dbReference type="GO" id="GO:0016787">
    <property type="term" value="F:hydrolase activity"/>
    <property type="evidence" value="ECO:0007669"/>
    <property type="project" value="UniProtKB-KW"/>
</dbReference>
<keyword evidence="4" id="KW-1185">Reference proteome</keyword>
<dbReference type="InterPro" id="IPR029058">
    <property type="entry name" value="AB_hydrolase_fold"/>
</dbReference>
<gene>
    <name evidence="3" type="ORF">E6C70_05665</name>
</gene>
<sequence length="303" mass="32978">MRALPPARRPCLPHRRALPRPSAGSLSRARERGGSQVTNRPPLRISAAQPDYGRVSRFSHDGLTLVVKHLDSTGSRLHILVHGIGVASRYFGPLAAQLGRTGSVVAVELPGMGDAPEPRDAVAMERYGALLAAWAQAEGIHGAIVIGHSMGTQVVTEFALQSPEAVGRVVLIGAVTDPRERSVLRQSLRLAQDSLRERVDVNWITASDYVKCGPRFMLKQAPVMVDYPMLERVAGLEQPALVMRGEHDPISRPRWNRAVAAAIPKSRMRTIVDQAHVGMYLDPEASAAIIDEFIAETADEAHR</sequence>
<feature type="compositionally biased region" description="Low complexity" evidence="1">
    <location>
        <begin position="1"/>
        <end position="10"/>
    </location>
</feature>
<dbReference type="SUPFAM" id="SSF53474">
    <property type="entry name" value="alpha/beta-Hydrolases"/>
    <property type="match status" value="1"/>
</dbReference>
<name>A0A4S4FWY8_9MICO</name>
<keyword evidence="3" id="KW-0378">Hydrolase</keyword>
<dbReference type="Pfam" id="PF12697">
    <property type="entry name" value="Abhydrolase_6"/>
    <property type="match status" value="1"/>
</dbReference>
<proteinExistence type="predicted"/>
<dbReference type="Proteomes" id="UP000307380">
    <property type="component" value="Unassembled WGS sequence"/>
</dbReference>
<dbReference type="EMBL" id="SSSN01000003">
    <property type="protein sequence ID" value="THG35529.1"/>
    <property type="molecule type" value="Genomic_DNA"/>
</dbReference>
<evidence type="ECO:0000313" key="3">
    <source>
        <dbReference type="EMBL" id="THG35529.1"/>
    </source>
</evidence>
<protein>
    <submittedName>
        <fullName evidence="3">Alpha/beta hydrolase</fullName>
    </submittedName>
</protein>
<dbReference type="Gene3D" id="3.40.50.1820">
    <property type="entry name" value="alpha/beta hydrolase"/>
    <property type="match status" value="1"/>
</dbReference>
<evidence type="ECO:0000256" key="1">
    <source>
        <dbReference type="SAM" id="MobiDB-lite"/>
    </source>
</evidence>
<evidence type="ECO:0000313" key="4">
    <source>
        <dbReference type="Proteomes" id="UP000307380"/>
    </source>
</evidence>
<dbReference type="InterPro" id="IPR000073">
    <property type="entry name" value="AB_hydrolase_1"/>
</dbReference>
<comment type="caution">
    <text evidence="3">The sequence shown here is derived from an EMBL/GenBank/DDBJ whole genome shotgun (WGS) entry which is preliminary data.</text>
</comment>